<dbReference type="AlphaFoldDB" id="A0A423PES5"/>
<comment type="similarity">
    <text evidence="1">Belongs to the antirestriction protein family.</text>
</comment>
<dbReference type="RefSeq" id="WP_123659397.1">
    <property type="nucleotide sequence ID" value="NZ_AYKG01000068.1"/>
</dbReference>
<evidence type="ECO:0008006" key="4">
    <source>
        <dbReference type="Google" id="ProtNLM"/>
    </source>
</evidence>
<sequence length="146" mass="16457">MTLETDDTVTGQSILTTATRVPVNRRMQFLPRFLGHDMRAGEALVYDWMQALAPDYDGGYWEFYELSNGGFYMAPELGCETIRIRCPGNFYDATMSPDAAGIVATLYALNALVWKTRKAELRDLFDRLRDYAGDHAEGPKIFAAID</sequence>
<accession>A0A423PES5</accession>
<dbReference type="Gene3D" id="3.30.70.3580">
    <property type="entry name" value="Antirestriction protein"/>
    <property type="match status" value="1"/>
</dbReference>
<gene>
    <name evidence="2" type="ORF">SAJA_14810</name>
</gene>
<dbReference type="FunCoup" id="A0A423PES5">
    <property type="interactions" value="37"/>
</dbReference>
<evidence type="ECO:0000256" key="1">
    <source>
        <dbReference type="ARBA" id="ARBA00008618"/>
    </source>
</evidence>
<comment type="caution">
    <text evidence="2">The sequence shown here is derived from an EMBL/GenBank/DDBJ whole genome shotgun (WGS) entry which is preliminary data.</text>
</comment>
<reference evidence="2 3" key="1">
    <citation type="submission" date="2013-10" db="EMBL/GenBank/DDBJ databases">
        <title>Salinisphaera japonica YTM-1 Genome Sequencing.</title>
        <authorList>
            <person name="Lai Q."/>
            <person name="Li C."/>
            <person name="Shao Z."/>
        </authorList>
    </citation>
    <scope>NUCLEOTIDE SEQUENCE [LARGE SCALE GENOMIC DNA]</scope>
    <source>
        <strain evidence="2 3">YTM-1</strain>
    </source>
</reference>
<dbReference type="InterPro" id="IPR042297">
    <property type="entry name" value="Antirestriction_sf"/>
</dbReference>
<protein>
    <recommendedName>
        <fullName evidence="4">Antirestriction protein</fullName>
    </recommendedName>
</protein>
<evidence type="ECO:0000313" key="3">
    <source>
        <dbReference type="Proteomes" id="UP000285310"/>
    </source>
</evidence>
<keyword evidence="3" id="KW-1185">Reference proteome</keyword>
<dbReference type="InterPro" id="IPR004914">
    <property type="entry name" value="Antirestrict"/>
</dbReference>
<name>A0A423PES5_9GAMM</name>
<proteinExistence type="inferred from homology"/>
<organism evidence="2 3">
    <name type="scientific">Salinisphaera japonica YTM-1</name>
    <dbReference type="NCBI Taxonomy" id="1209778"/>
    <lineage>
        <taxon>Bacteria</taxon>
        <taxon>Pseudomonadati</taxon>
        <taxon>Pseudomonadota</taxon>
        <taxon>Gammaproteobacteria</taxon>
        <taxon>Salinisphaerales</taxon>
        <taxon>Salinisphaeraceae</taxon>
        <taxon>Salinisphaera</taxon>
    </lineage>
</organism>
<dbReference type="InParanoid" id="A0A423PES5"/>
<dbReference type="Proteomes" id="UP000285310">
    <property type="component" value="Unassembled WGS sequence"/>
</dbReference>
<evidence type="ECO:0000313" key="2">
    <source>
        <dbReference type="EMBL" id="ROO24131.1"/>
    </source>
</evidence>
<dbReference type="EMBL" id="AYKG01000068">
    <property type="protein sequence ID" value="ROO24131.1"/>
    <property type="molecule type" value="Genomic_DNA"/>
</dbReference>
<dbReference type="Pfam" id="PF03230">
    <property type="entry name" value="Antirestrict"/>
    <property type="match status" value="1"/>
</dbReference>
<dbReference type="OrthoDB" id="1164967at2"/>